<evidence type="ECO:0000256" key="2">
    <source>
        <dbReference type="ARBA" id="ARBA00022692"/>
    </source>
</evidence>
<keyword evidence="9" id="KW-1185">Reference proteome</keyword>
<comment type="subcellular location">
    <subcellularLocation>
        <location evidence="1">Membrane</location>
        <topology evidence="1">Single-pass membrane protein</topology>
    </subcellularLocation>
</comment>
<feature type="compositionally biased region" description="Pro residues" evidence="5">
    <location>
        <begin position="23"/>
        <end position="34"/>
    </location>
</feature>
<organism evidence="8 9">
    <name type="scientific">Lithospermum erythrorhizon</name>
    <name type="common">Purple gromwell</name>
    <name type="synonym">Lithospermum officinale var. erythrorhizon</name>
    <dbReference type="NCBI Taxonomy" id="34254"/>
    <lineage>
        <taxon>Eukaryota</taxon>
        <taxon>Viridiplantae</taxon>
        <taxon>Streptophyta</taxon>
        <taxon>Embryophyta</taxon>
        <taxon>Tracheophyta</taxon>
        <taxon>Spermatophyta</taxon>
        <taxon>Magnoliopsida</taxon>
        <taxon>eudicotyledons</taxon>
        <taxon>Gunneridae</taxon>
        <taxon>Pentapetalae</taxon>
        <taxon>asterids</taxon>
        <taxon>lamiids</taxon>
        <taxon>Boraginales</taxon>
        <taxon>Boraginaceae</taxon>
        <taxon>Boraginoideae</taxon>
        <taxon>Lithospermeae</taxon>
        <taxon>Lithospermum</taxon>
    </lineage>
</organism>
<proteinExistence type="predicted"/>
<evidence type="ECO:0000256" key="5">
    <source>
        <dbReference type="SAM" id="MobiDB-lite"/>
    </source>
</evidence>
<evidence type="ECO:0000256" key="1">
    <source>
        <dbReference type="ARBA" id="ARBA00004167"/>
    </source>
</evidence>
<evidence type="ECO:0000256" key="4">
    <source>
        <dbReference type="ARBA" id="ARBA00023136"/>
    </source>
</evidence>
<dbReference type="AlphaFoldDB" id="A0AAV3RCZ4"/>
<dbReference type="InterPro" id="IPR044839">
    <property type="entry name" value="NDR1-like"/>
</dbReference>
<dbReference type="GO" id="GO:0098542">
    <property type="term" value="P:defense response to other organism"/>
    <property type="evidence" value="ECO:0007669"/>
    <property type="project" value="InterPro"/>
</dbReference>
<comment type="caution">
    <text evidence="8">The sequence shown here is derived from an EMBL/GenBank/DDBJ whole genome shotgun (WGS) entry which is preliminary data.</text>
</comment>
<feature type="domain" description="Late embryogenesis abundant protein LEA-2 subgroup" evidence="7">
    <location>
        <begin position="119"/>
        <end position="223"/>
    </location>
</feature>
<feature type="region of interest" description="Disordered" evidence="5">
    <location>
        <begin position="1"/>
        <end position="37"/>
    </location>
</feature>
<dbReference type="Proteomes" id="UP001454036">
    <property type="component" value="Unassembled WGS sequence"/>
</dbReference>
<keyword evidence="4 6" id="KW-0472">Membrane</keyword>
<feature type="transmembrane region" description="Helical" evidence="6">
    <location>
        <begin position="52"/>
        <end position="82"/>
    </location>
</feature>
<name>A0AAV3RCZ4_LITER</name>
<protein>
    <recommendedName>
        <fullName evidence="7">Late embryogenesis abundant protein LEA-2 subgroup domain-containing protein</fullName>
    </recommendedName>
</protein>
<keyword evidence="3 6" id="KW-1133">Transmembrane helix</keyword>
<dbReference type="PANTHER" id="PTHR31234">
    <property type="entry name" value="LATE EMBRYOGENESIS ABUNDANT (LEA) HYDROXYPROLINE-RICH GLYCOPROTEIN FAMILY"/>
    <property type="match status" value="1"/>
</dbReference>
<dbReference type="GO" id="GO:0005886">
    <property type="term" value="C:plasma membrane"/>
    <property type="evidence" value="ECO:0007669"/>
    <property type="project" value="TreeGrafter"/>
</dbReference>
<sequence length="259" mass="29205">MSERVYPSARPNGGATLQQPSQFAPPPKPHPYRPTPAYHAGHDRRRCNFRRCFFLTCCWFLLFLIFILLLSCIASAAIYFLYNPKRPTFSISSLKLSQLNLSNSGLDDSTRLTTKFNLTLSCKNPNKKIIFHYDTITIKSFANEHVLVANGTFPGFTSVENNVTTIHTTLSMVNQVLDPESVTSLRSDLKKKIGVPIKLVLETKVKVKMDKIKVKKFDIVVTCRGIYGQMPKGKIAGIATITKAKCKVDPKFKIWKVTF</sequence>
<reference evidence="8 9" key="1">
    <citation type="submission" date="2024-01" db="EMBL/GenBank/DDBJ databases">
        <title>The complete chloroplast genome sequence of Lithospermum erythrorhizon: insights into the phylogenetic relationship among Boraginaceae species and the maternal lineages of purple gromwells.</title>
        <authorList>
            <person name="Okada T."/>
            <person name="Watanabe K."/>
        </authorList>
    </citation>
    <scope>NUCLEOTIDE SEQUENCE [LARGE SCALE GENOMIC DNA]</scope>
</reference>
<accession>A0AAV3RCZ4</accession>
<evidence type="ECO:0000259" key="7">
    <source>
        <dbReference type="Pfam" id="PF03168"/>
    </source>
</evidence>
<evidence type="ECO:0000313" key="8">
    <source>
        <dbReference type="EMBL" id="GAA0172212.1"/>
    </source>
</evidence>
<evidence type="ECO:0000256" key="6">
    <source>
        <dbReference type="SAM" id="Phobius"/>
    </source>
</evidence>
<keyword evidence="2 6" id="KW-0812">Transmembrane</keyword>
<evidence type="ECO:0000256" key="3">
    <source>
        <dbReference type="ARBA" id="ARBA00022989"/>
    </source>
</evidence>
<dbReference type="EMBL" id="BAABME010025482">
    <property type="protein sequence ID" value="GAA0172212.1"/>
    <property type="molecule type" value="Genomic_DNA"/>
</dbReference>
<dbReference type="Pfam" id="PF03168">
    <property type="entry name" value="LEA_2"/>
    <property type="match status" value="1"/>
</dbReference>
<dbReference type="InterPro" id="IPR004864">
    <property type="entry name" value="LEA_2"/>
</dbReference>
<evidence type="ECO:0000313" key="9">
    <source>
        <dbReference type="Proteomes" id="UP001454036"/>
    </source>
</evidence>
<dbReference type="PANTHER" id="PTHR31234:SF6">
    <property type="entry name" value="LATE EMBRYOGENESIS ABUNDANT PROTEIN LEA-2 SUBGROUP DOMAIN-CONTAINING PROTEIN"/>
    <property type="match status" value="1"/>
</dbReference>
<gene>
    <name evidence="8" type="ORF">LIER_41301</name>
</gene>